<feature type="compositionally biased region" description="Basic and acidic residues" evidence="1">
    <location>
        <begin position="194"/>
        <end position="203"/>
    </location>
</feature>
<sequence length="217" mass="24171">MYMGTRFRSDQRCMVMEFKGVYSEKIRKIGIIGEEDSVSVIIKMKSNEFQAALAETQETGLEMISDPVDGEEGLQKNPKPCREEEDVMEMDEFQAALMEHGLDTQAIDALPVVSEEELEEMMAGYEEDDQLQEAGDQTNGAEEKNKEAIEQAQKQGPRKRLFKPSINVAGSTEMKNAVALVSPRKRATPKMGTRKGDTNKQLESKGSSNLNSGNLKN</sequence>
<dbReference type="Proteomes" id="UP000824890">
    <property type="component" value="Unassembled WGS sequence"/>
</dbReference>
<evidence type="ECO:0000313" key="2">
    <source>
        <dbReference type="EMBL" id="KAH0860838.1"/>
    </source>
</evidence>
<evidence type="ECO:0000313" key="3">
    <source>
        <dbReference type="Proteomes" id="UP000824890"/>
    </source>
</evidence>
<keyword evidence="3" id="KW-1185">Reference proteome</keyword>
<feature type="region of interest" description="Disordered" evidence="1">
    <location>
        <begin position="129"/>
        <end position="217"/>
    </location>
</feature>
<protein>
    <submittedName>
        <fullName evidence="2">Uncharacterized protein</fullName>
    </submittedName>
</protein>
<accession>A0ABQ7XY24</accession>
<proteinExistence type="predicted"/>
<dbReference type="EMBL" id="JAGKQM010000019">
    <property type="protein sequence ID" value="KAH0860838.1"/>
    <property type="molecule type" value="Genomic_DNA"/>
</dbReference>
<reference evidence="2 3" key="1">
    <citation type="submission" date="2021-05" db="EMBL/GenBank/DDBJ databases">
        <title>Genome Assembly of Synthetic Allotetraploid Brassica napus Reveals Homoeologous Exchanges between Subgenomes.</title>
        <authorList>
            <person name="Davis J.T."/>
        </authorList>
    </citation>
    <scope>NUCLEOTIDE SEQUENCE [LARGE SCALE GENOMIC DNA]</scope>
    <source>
        <strain evidence="3">cv. Da-Ae</strain>
        <tissue evidence="2">Seedling</tissue>
    </source>
</reference>
<evidence type="ECO:0000256" key="1">
    <source>
        <dbReference type="SAM" id="MobiDB-lite"/>
    </source>
</evidence>
<comment type="caution">
    <text evidence="2">The sequence shown here is derived from an EMBL/GenBank/DDBJ whole genome shotgun (WGS) entry which is preliminary data.</text>
</comment>
<organism evidence="2 3">
    <name type="scientific">Brassica napus</name>
    <name type="common">Rape</name>
    <dbReference type="NCBI Taxonomy" id="3708"/>
    <lineage>
        <taxon>Eukaryota</taxon>
        <taxon>Viridiplantae</taxon>
        <taxon>Streptophyta</taxon>
        <taxon>Embryophyta</taxon>
        <taxon>Tracheophyta</taxon>
        <taxon>Spermatophyta</taxon>
        <taxon>Magnoliopsida</taxon>
        <taxon>eudicotyledons</taxon>
        <taxon>Gunneridae</taxon>
        <taxon>Pentapetalae</taxon>
        <taxon>rosids</taxon>
        <taxon>malvids</taxon>
        <taxon>Brassicales</taxon>
        <taxon>Brassicaceae</taxon>
        <taxon>Brassiceae</taxon>
        <taxon>Brassica</taxon>
    </lineage>
</organism>
<name>A0ABQ7XY24_BRANA</name>
<feature type="compositionally biased region" description="Low complexity" evidence="1">
    <location>
        <begin position="204"/>
        <end position="217"/>
    </location>
</feature>
<gene>
    <name evidence="2" type="ORF">HID58_089099</name>
</gene>